<name>A0A3B0S9C5_9ZZZZ</name>
<reference evidence="1" key="1">
    <citation type="submission" date="2018-06" db="EMBL/GenBank/DDBJ databases">
        <authorList>
            <person name="Zhirakovskaya E."/>
        </authorList>
    </citation>
    <scope>NUCLEOTIDE SEQUENCE</scope>
</reference>
<proteinExistence type="predicted"/>
<evidence type="ECO:0008006" key="2">
    <source>
        <dbReference type="Google" id="ProtNLM"/>
    </source>
</evidence>
<sequence length="79" mass="8431">MYRAPILLVAISLAACSETKVEQQDAATVAELEKVIEAEAKSLEEAAKEAVKILDAEIESDLKSEGVTLPSESKPATEE</sequence>
<gene>
    <name evidence="1" type="ORF">MNBD_ALPHA04-1921</name>
</gene>
<evidence type="ECO:0000313" key="1">
    <source>
        <dbReference type="EMBL" id="VAW00890.1"/>
    </source>
</evidence>
<dbReference type="AlphaFoldDB" id="A0A3B0S9C5"/>
<dbReference type="EMBL" id="UOEF01000312">
    <property type="protein sequence ID" value="VAW00890.1"/>
    <property type="molecule type" value="Genomic_DNA"/>
</dbReference>
<dbReference type="PROSITE" id="PS51257">
    <property type="entry name" value="PROKAR_LIPOPROTEIN"/>
    <property type="match status" value="1"/>
</dbReference>
<accession>A0A3B0S9C5</accession>
<organism evidence="1">
    <name type="scientific">hydrothermal vent metagenome</name>
    <dbReference type="NCBI Taxonomy" id="652676"/>
    <lineage>
        <taxon>unclassified sequences</taxon>
        <taxon>metagenomes</taxon>
        <taxon>ecological metagenomes</taxon>
    </lineage>
</organism>
<protein>
    <recommendedName>
        <fullName evidence="2">Lipoprotein</fullName>
    </recommendedName>
</protein>